<evidence type="ECO:0000256" key="1">
    <source>
        <dbReference type="ARBA" id="ARBA00001954"/>
    </source>
</evidence>
<evidence type="ECO:0000256" key="5">
    <source>
        <dbReference type="ARBA" id="ARBA00022964"/>
    </source>
</evidence>
<dbReference type="EMBL" id="RYYV01000012">
    <property type="protein sequence ID" value="RUL73109.1"/>
    <property type="molecule type" value="Genomic_DNA"/>
</dbReference>
<keyword evidence="3" id="KW-0227">DNA damage</keyword>
<keyword evidence="4" id="KW-0460">Magnesium</keyword>
<dbReference type="FunFam" id="2.60.120.590:FF:000004">
    <property type="entry name" value="DNA oxidative demethylase ALKBH2"/>
    <property type="match status" value="1"/>
</dbReference>
<keyword evidence="5 10" id="KW-0223">Dioxygenase</keyword>
<evidence type="ECO:0000256" key="7">
    <source>
        <dbReference type="ARBA" id="ARBA00023004"/>
    </source>
</evidence>
<dbReference type="Proteomes" id="UP000274358">
    <property type="component" value="Unassembled WGS sequence"/>
</dbReference>
<keyword evidence="6" id="KW-0560">Oxidoreductase</keyword>
<dbReference type="GO" id="GO:0006307">
    <property type="term" value="P:DNA alkylation repair"/>
    <property type="evidence" value="ECO:0007669"/>
    <property type="project" value="InterPro"/>
</dbReference>
<keyword evidence="11" id="KW-1185">Reference proteome</keyword>
<dbReference type="GO" id="GO:0051213">
    <property type="term" value="F:dioxygenase activity"/>
    <property type="evidence" value="ECO:0007669"/>
    <property type="project" value="UniProtKB-KW"/>
</dbReference>
<dbReference type="RefSeq" id="WP_126685728.1">
    <property type="nucleotide sequence ID" value="NZ_RYYV01000012.1"/>
</dbReference>
<sequence length="218" mass="24222">MVGELAGGAWQRLPLADADVYYSPCWLAAGEADELLGHLLDEVPWERHRLRVFGREVDAPRLSCWIGDPGAIYVYSRSRFEPRPWTPSLLSLRARVELACAARFNSVLANLYRSGQDSMGWHSDDEPELGAQPIIASISLGVERRFRFRRRVPPGTGTARPVGLTLSHGSLLCMAGDTQHHYQHDLPKSTGTSGSRINLTFRMINSAHMPPMTPCSLD</sequence>
<dbReference type="OrthoDB" id="190276at2"/>
<dbReference type="InterPro" id="IPR037151">
    <property type="entry name" value="AlkB-like_sf"/>
</dbReference>
<accession>A0A3S0RJ99</accession>
<organism evidence="10 11">
    <name type="scientific">Dyella choica</name>
    <dbReference type="NCBI Taxonomy" id="1927959"/>
    <lineage>
        <taxon>Bacteria</taxon>
        <taxon>Pseudomonadati</taxon>
        <taxon>Pseudomonadota</taxon>
        <taxon>Gammaproteobacteria</taxon>
        <taxon>Lysobacterales</taxon>
        <taxon>Rhodanobacteraceae</taxon>
        <taxon>Dyella</taxon>
    </lineage>
</organism>
<reference evidence="10 11" key="1">
    <citation type="submission" date="2018-12" db="EMBL/GenBank/DDBJ databases">
        <title>Dyella dinghuensis sp. nov. DHOA06 and Dyella choica sp. nov. 4M-K27, isolated from forest soil.</title>
        <authorList>
            <person name="Qiu L.-H."/>
            <person name="Gao Z.-H."/>
        </authorList>
    </citation>
    <scope>NUCLEOTIDE SEQUENCE [LARGE SCALE GENOMIC DNA]</scope>
    <source>
        <strain evidence="10 11">4M-K27</strain>
    </source>
</reference>
<evidence type="ECO:0000256" key="2">
    <source>
        <dbReference type="ARBA" id="ARBA00022723"/>
    </source>
</evidence>
<dbReference type="InterPro" id="IPR005123">
    <property type="entry name" value="Oxoglu/Fe-dep_dioxygenase_dom"/>
</dbReference>
<dbReference type="InterPro" id="IPR027450">
    <property type="entry name" value="AlkB-like"/>
</dbReference>
<keyword evidence="7" id="KW-0408">Iron</keyword>
<feature type="domain" description="Fe2OG dioxygenase" evidence="9">
    <location>
        <begin position="103"/>
        <end position="205"/>
    </location>
</feature>
<dbReference type="Gene3D" id="2.60.120.590">
    <property type="entry name" value="Alpha-ketoglutarate-dependent dioxygenase AlkB-like"/>
    <property type="match status" value="1"/>
</dbReference>
<evidence type="ECO:0000256" key="3">
    <source>
        <dbReference type="ARBA" id="ARBA00022763"/>
    </source>
</evidence>
<dbReference type="GO" id="GO:0140097">
    <property type="term" value="F:catalytic activity, acting on DNA"/>
    <property type="evidence" value="ECO:0007669"/>
    <property type="project" value="UniProtKB-ARBA"/>
</dbReference>
<keyword evidence="2" id="KW-0479">Metal-binding</keyword>
<dbReference type="GO" id="GO:0016705">
    <property type="term" value="F:oxidoreductase activity, acting on paired donors, with incorporation or reduction of molecular oxygen"/>
    <property type="evidence" value="ECO:0007669"/>
    <property type="project" value="UniProtKB-ARBA"/>
</dbReference>
<proteinExistence type="predicted"/>
<dbReference type="Pfam" id="PF13532">
    <property type="entry name" value="2OG-FeII_Oxy_2"/>
    <property type="match status" value="1"/>
</dbReference>
<name>A0A3S0RJ99_9GAMM</name>
<dbReference type="PANTHER" id="PTHR31212">
    <property type="entry name" value="ALPHA-KETOGLUTARATE-DEPENDENT DIOXYGENASE ALKB HOMOLOG 3"/>
    <property type="match status" value="1"/>
</dbReference>
<dbReference type="GO" id="GO:0016787">
    <property type="term" value="F:hydrolase activity"/>
    <property type="evidence" value="ECO:0007669"/>
    <property type="project" value="UniProtKB-ARBA"/>
</dbReference>
<dbReference type="AlphaFoldDB" id="A0A3S0RJ99"/>
<dbReference type="PANTHER" id="PTHR31212:SF4">
    <property type="entry name" value="ALPHA-KETOGLUTARATE-DEPENDENT DIOXYGENASE ALKB HOMOLOG 3"/>
    <property type="match status" value="1"/>
</dbReference>
<comment type="caution">
    <text evidence="10">The sequence shown here is derived from an EMBL/GenBank/DDBJ whole genome shotgun (WGS) entry which is preliminary data.</text>
</comment>
<evidence type="ECO:0000259" key="9">
    <source>
        <dbReference type="PROSITE" id="PS51471"/>
    </source>
</evidence>
<evidence type="ECO:0000256" key="8">
    <source>
        <dbReference type="ARBA" id="ARBA00023204"/>
    </source>
</evidence>
<evidence type="ECO:0000313" key="10">
    <source>
        <dbReference type="EMBL" id="RUL73109.1"/>
    </source>
</evidence>
<dbReference type="PROSITE" id="PS51471">
    <property type="entry name" value="FE2OG_OXY"/>
    <property type="match status" value="1"/>
</dbReference>
<evidence type="ECO:0000256" key="4">
    <source>
        <dbReference type="ARBA" id="ARBA00022842"/>
    </source>
</evidence>
<dbReference type="GO" id="GO:0046872">
    <property type="term" value="F:metal ion binding"/>
    <property type="evidence" value="ECO:0007669"/>
    <property type="project" value="UniProtKB-KW"/>
</dbReference>
<protein>
    <submittedName>
        <fullName evidence="10">Alpha-ketoglutarate-dependent dioxygenase AlkB</fullName>
    </submittedName>
</protein>
<comment type="cofactor">
    <cofactor evidence="1">
        <name>Fe(2+)</name>
        <dbReference type="ChEBI" id="CHEBI:29033"/>
    </cofactor>
</comment>
<keyword evidence="8" id="KW-0234">DNA repair</keyword>
<dbReference type="InterPro" id="IPR032854">
    <property type="entry name" value="ALKBH3"/>
</dbReference>
<evidence type="ECO:0000313" key="11">
    <source>
        <dbReference type="Proteomes" id="UP000274358"/>
    </source>
</evidence>
<gene>
    <name evidence="10" type="ORF">EKH80_15735</name>
</gene>
<dbReference type="GO" id="GO:0032451">
    <property type="term" value="F:demethylase activity"/>
    <property type="evidence" value="ECO:0007669"/>
    <property type="project" value="UniProtKB-ARBA"/>
</dbReference>
<dbReference type="SUPFAM" id="SSF51197">
    <property type="entry name" value="Clavaminate synthase-like"/>
    <property type="match status" value="1"/>
</dbReference>
<evidence type="ECO:0000256" key="6">
    <source>
        <dbReference type="ARBA" id="ARBA00023002"/>
    </source>
</evidence>